<evidence type="ECO:0000256" key="13">
    <source>
        <dbReference type="SAM" id="MobiDB-lite"/>
    </source>
</evidence>
<dbReference type="SUPFAM" id="SSF64005">
    <property type="entry name" value="Undecaprenyl diphosphate synthase"/>
    <property type="match status" value="1"/>
</dbReference>
<evidence type="ECO:0000256" key="2">
    <source>
        <dbReference type="ARBA" id="ARBA00004586"/>
    </source>
</evidence>
<comment type="subcellular location">
    <subcellularLocation>
        <location evidence="2">Endoplasmic reticulum membrane</location>
    </subcellularLocation>
</comment>
<evidence type="ECO:0000256" key="6">
    <source>
        <dbReference type="ARBA" id="ARBA00022679"/>
    </source>
</evidence>
<sequence length="342" mass="38757">MLSARQTAAFYDNSSLEGHELSARERESIMKPLLPEPPSNDSKSTVMLQERIHQRAESKRKERKKPIRTTLRHWLYMAFHTIIHIFFGIHIRIRKSIRAVKHRWSAVFNYHHRTPELIRKDMKNISKMPQHLSVALELNTQDDRQAAMATLVNDVGDLTSWCAASGISFLSVYEKTGVLKRTVPELHIAISQTLHRYFARENTPHLSIRVSSEPAYSPPTTPPNQPNAHSPFTITVLLLSADDGRSSMVDLAKVLAGMAQKGNLAPVDINADLIDAELTELVMDEPELLILFGPRVVLDGYPPWQVRLTEIFHLPDYTEGVSYSVFTQALNNYASAQKRFGT</sequence>
<keyword evidence="8" id="KW-0256">Endoplasmic reticulum</keyword>
<evidence type="ECO:0000313" key="16">
    <source>
        <dbReference type="Proteomes" id="UP000799302"/>
    </source>
</evidence>
<comment type="similarity">
    <text evidence="4">Belongs to the UPP synthase family.</text>
</comment>
<dbReference type="InterPro" id="IPR036424">
    <property type="entry name" value="UPP_synth-like_sf"/>
</dbReference>
<feature type="transmembrane region" description="Helical" evidence="14">
    <location>
        <begin position="74"/>
        <end position="93"/>
    </location>
</feature>
<dbReference type="GO" id="GO:0045547">
    <property type="term" value="F:ditrans,polycis-polyprenyl diphosphate synthase [(2E,6E)-farnesyl diphosphate specific] activity"/>
    <property type="evidence" value="ECO:0007669"/>
    <property type="project" value="UniProtKB-EC"/>
</dbReference>
<dbReference type="UniPathway" id="UPA00378"/>
<keyword evidence="10 14" id="KW-1133">Transmembrane helix</keyword>
<dbReference type="EC" id="2.5.1.87" evidence="5"/>
<keyword evidence="6" id="KW-0808">Transferase</keyword>
<keyword evidence="16" id="KW-1185">Reference proteome</keyword>
<dbReference type="InterPro" id="IPR038887">
    <property type="entry name" value="Nus1/NgBR"/>
</dbReference>
<dbReference type="Proteomes" id="UP000799302">
    <property type="component" value="Unassembled WGS sequence"/>
</dbReference>
<dbReference type="GO" id="GO:0005789">
    <property type="term" value="C:endoplasmic reticulum membrane"/>
    <property type="evidence" value="ECO:0007669"/>
    <property type="project" value="UniProtKB-SubCell"/>
</dbReference>
<evidence type="ECO:0000256" key="11">
    <source>
        <dbReference type="ARBA" id="ARBA00023136"/>
    </source>
</evidence>
<dbReference type="OrthoDB" id="19639at2759"/>
<gene>
    <name evidence="15" type="ORF">BT63DRAFT_395727</name>
</gene>
<feature type="region of interest" description="Disordered" evidence="13">
    <location>
        <begin position="210"/>
        <end position="229"/>
    </location>
</feature>
<reference evidence="15" key="1">
    <citation type="journal article" date="2020" name="Stud. Mycol.">
        <title>101 Dothideomycetes genomes: a test case for predicting lifestyles and emergence of pathogens.</title>
        <authorList>
            <person name="Haridas S."/>
            <person name="Albert R."/>
            <person name="Binder M."/>
            <person name="Bloem J."/>
            <person name="Labutti K."/>
            <person name="Salamov A."/>
            <person name="Andreopoulos B."/>
            <person name="Baker S."/>
            <person name="Barry K."/>
            <person name="Bills G."/>
            <person name="Bluhm B."/>
            <person name="Cannon C."/>
            <person name="Castanera R."/>
            <person name="Culley D."/>
            <person name="Daum C."/>
            <person name="Ezra D."/>
            <person name="Gonzalez J."/>
            <person name="Henrissat B."/>
            <person name="Kuo A."/>
            <person name="Liang C."/>
            <person name="Lipzen A."/>
            <person name="Lutzoni F."/>
            <person name="Magnuson J."/>
            <person name="Mondo S."/>
            <person name="Nolan M."/>
            <person name="Ohm R."/>
            <person name="Pangilinan J."/>
            <person name="Park H.-J."/>
            <person name="Ramirez L."/>
            <person name="Alfaro M."/>
            <person name="Sun H."/>
            <person name="Tritt A."/>
            <person name="Yoshinaga Y."/>
            <person name="Zwiers L.-H."/>
            <person name="Turgeon B."/>
            <person name="Goodwin S."/>
            <person name="Spatafora J."/>
            <person name="Crous P."/>
            <person name="Grigoriev I."/>
        </authorList>
    </citation>
    <scope>NUCLEOTIDE SEQUENCE</scope>
    <source>
        <strain evidence="15">CBS 115976</strain>
    </source>
</reference>
<comment type="pathway">
    <text evidence="3">Protein modification; protein glycosylation.</text>
</comment>
<keyword evidence="11 14" id="KW-0472">Membrane</keyword>
<evidence type="ECO:0000256" key="14">
    <source>
        <dbReference type="SAM" id="Phobius"/>
    </source>
</evidence>
<dbReference type="GO" id="GO:1904423">
    <property type="term" value="C:dehydrodolichyl diphosphate synthase complex"/>
    <property type="evidence" value="ECO:0007669"/>
    <property type="project" value="InterPro"/>
</dbReference>
<evidence type="ECO:0000256" key="12">
    <source>
        <dbReference type="ARBA" id="ARBA00047353"/>
    </source>
</evidence>
<keyword evidence="9" id="KW-0460">Magnesium</keyword>
<evidence type="ECO:0000256" key="5">
    <source>
        <dbReference type="ARBA" id="ARBA00012596"/>
    </source>
</evidence>
<evidence type="ECO:0000256" key="3">
    <source>
        <dbReference type="ARBA" id="ARBA00004922"/>
    </source>
</evidence>
<evidence type="ECO:0000256" key="4">
    <source>
        <dbReference type="ARBA" id="ARBA00005432"/>
    </source>
</evidence>
<evidence type="ECO:0000313" key="15">
    <source>
        <dbReference type="EMBL" id="KAF2675151.1"/>
    </source>
</evidence>
<comment type="catalytic activity">
    <reaction evidence="12">
        <text>n isopentenyl diphosphate + (2E,6E)-farnesyl diphosphate = a di-trans,poly-cis-polyprenyl diphosphate + n diphosphate</text>
        <dbReference type="Rhea" id="RHEA:53008"/>
        <dbReference type="Rhea" id="RHEA-COMP:19494"/>
        <dbReference type="ChEBI" id="CHEBI:33019"/>
        <dbReference type="ChEBI" id="CHEBI:128769"/>
        <dbReference type="ChEBI" id="CHEBI:136960"/>
        <dbReference type="ChEBI" id="CHEBI:175763"/>
        <dbReference type="EC" id="2.5.1.87"/>
    </reaction>
</comment>
<evidence type="ECO:0000256" key="1">
    <source>
        <dbReference type="ARBA" id="ARBA00001946"/>
    </source>
</evidence>
<name>A0A6A6UUQ0_9PEZI</name>
<organism evidence="15 16">
    <name type="scientific">Microthyrium microscopicum</name>
    <dbReference type="NCBI Taxonomy" id="703497"/>
    <lineage>
        <taxon>Eukaryota</taxon>
        <taxon>Fungi</taxon>
        <taxon>Dikarya</taxon>
        <taxon>Ascomycota</taxon>
        <taxon>Pezizomycotina</taxon>
        <taxon>Dothideomycetes</taxon>
        <taxon>Dothideomycetes incertae sedis</taxon>
        <taxon>Microthyriales</taxon>
        <taxon>Microthyriaceae</taxon>
        <taxon>Microthyrium</taxon>
    </lineage>
</organism>
<evidence type="ECO:0000256" key="10">
    <source>
        <dbReference type="ARBA" id="ARBA00022989"/>
    </source>
</evidence>
<evidence type="ECO:0000256" key="7">
    <source>
        <dbReference type="ARBA" id="ARBA00022692"/>
    </source>
</evidence>
<dbReference type="Gene3D" id="3.40.1180.10">
    <property type="entry name" value="Decaprenyl diphosphate synthase-like"/>
    <property type="match status" value="1"/>
</dbReference>
<proteinExistence type="inferred from homology"/>
<dbReference type="EMBL" id="MU004230">
    <property type="protein sequence ID" value="KAF2675151.1"/>
    <property type="molecule type" value="Genomic_DNA"/>
</dbReference>
<accession>A0A6A6UUQ0</accession>
<evidence type="ECO:0000256" key="9">
    <source>
        <dbReference type="ARBA" id="ARBA00022842"/>
    </source>
</evidence>
<dbReference type="AlphaFoldDB" id="A0A6A6UUQ0"/>
<dbReference type="PANTHER" id="PTHR21528:SF0">
    <property type="entry name" value="DEHYDRODOLICHYL DIPHOSPHATE SYNTHASE COMPLEX SUBUNIT NUS1"/>
    <property type="match status" value="1"/>
</dbReference>
<evidence type="ECO:0000256" key="8">
    <source>
        <dbReference type="ARBA" id="ARBA00022824"/>
    </source>
</evidence>
<keyword evidence="7 14" id="KW-0812">Transmembrane</keyword>
<comment type="cofactor">
    <cofactor evidence="1">
        <name>Mg(2+)</name>
        <dbReference type="ChEBI" id="CHEBI:18420"/>
    </cofactor>
</comment>
<feature type="compositionally biased region" description="Pro residues" evidence="13">
    <location>
        <begin position="216"/>
        <end position="225"/>
    </location>
</feature>
<dbReference type="PANTHER" id="PTHR21528">
    <property type="entry name" value="DEHYDRODOLICHYL DIPHOSPHATE SYNTHASE COMPLEX SUBUNIT NUS1"/>
    <property type="match status" value="1"/>
</dbReference>
<protein>
    <recommendedName>
        <fullName evidence="5">ditrans,polycis-polyprenyl diphosphate synthase [(2E,6E)-farnesyldiphosphate specific]</fullName>
        <ecNumber evidence="5">2.5.1.87</ecNumber>
    </recommendedName>
</protein>